<name>A0ABS2E6V9_9FIRM</name>
<organism evidence="2 3">
    <name type="scientific">Faecalicatena fissicatena</name>
    <dbReference type="NCBI Taxonomy" id="290055"/>
    <lineage>
        <taxon>Bacteria</taxon>
        <taxon>Bacillati</taxon>
        <taxon>Bacillota</taxon>
        <taxon>Clostridia</taxon>
        <taxon>Lachnospirales</taxon>
        <taxon>Lachnospiraceae</taxon>
        <taxon>Faecalicatena</taxon>
    </lineage>
</organism>
<feature type="transmembrane region" description="Helical" evidence="1">
    <location>
        <begin position="80"/>
        <end position="100"/>
    </location>
</feature>
<keyword evidence="3" id="KW-1185">Reference proteome</keyword>
<dbReference type="EMBL" id="JACLYY010000003">
    <property type="protein sequence ID" value="MBM6737339.1"/>
    <property type="molecule type" value="Genomic_DNA"/>
</dbReference>
<feature type="transmembrane region" description="Helical" evidence="1">
    <location>
        <begin position="52"/>
        <end position="73"/>
    </location>
</feature>
<protein>
    <submittedName>
        <fullName evidence="2">Uncharacterized protein</fullName>
    </submittedName>
</protein>
<feature type="transmembrane region" description="Helical" evidence="1">
    <location>
        <begin position="7"/>
        <end position="27"/>
    </location>
</feature>
<evidence type="ECO:0000313" key="3">
    <source>
        <dbReference type="Proteomes" id="UP000716906"/>
    </source>
</evidence>
<proteinExistence type="predicted"/>
<sequence length="148" mass="16584">MKKIAYILALILEIGAYAGAWIIHYFARRKLGMVRYLNYKNMSWERDYPVEALKLACVAAAALLTVLILLFFLKKRRETTLLAGAMTALMIALTALYGGYTLGCSTDVMTDYYFISILFLVAAMIQILKTGIAVLISKRRAEGEQGEK</sequence>
<dbReference type="RefSeq" id="WP_033125913.1">
    <property type="nucleotide sequence ID" value="NZ_JACLYY010000003.1"/>
</dbReference>
<keyword evidence="1" id="KW-0812">Transmembrane</keyword>
<keyword evidence="1" id="KW-0472">Membrane</keyword>
<feature type="transmembrane region" description="Helical" evidence="1">
    <location>
        <begin position="112"/>
        <end position="136"/>
    </location>
</feature>
<keyword evidence="1" id="KW-1133">Transmembrane helix</keyword>
<comment type="caution">
    <text evidence="2">The sequence shown here is derived from an EMBL/GenBank/DDBJ whole genome shotgun (WGS) entry which is preliminary data.</text>
</comment>
<dbReference type="Proteomes" id="UP000716906">
    <property type="component" value="Unassembled WGS sequence"/>
</dbReference>
<gene>
    <name evidence="2" type="ORF">H7U36_04345</name>
</gene>
<evidence type="ECO:0000313" key="2">
    <source>
        <dbReference type="EMBL" id="MBM6737339.1"/>
    </source>
</evidence>
<accession>A0ABS2E6V9</accession>
<evidence type="ECO:0000256" key="1">
    <source>
        <dbReference type="SAM" id="Phobius"/>
    </source>
</evidence>
<reference evidence="2 3" key="1">
    <citation type="journal article" date="2021" name="Sci. Rep.">
        <title>The distribution of antibiotic resistance genes in chicken gut microbiota commensals.</title>
        <authorList>
            <person name="Juricova H."/>
            <person name="Matiasovicova J."/>
            <person name="Kubasova T."/>
            <person name="Cejkova D."/>
            <person name="Rychlik I."/>
        </authorList>
    </citation>
    <scope>NUCLEOTIDE SEQUENCE [LARGE SCALE GENOMIC DNA]</scope>
    <source>
        <strain evidence="2 3">An773</strain>
    </source>
</reference>